<evidence type="ECO:0000256" key="2">
    <source>
        <dbReference type="ARBA" id="ARBA00023015"/>
    </source>
</evidence>
<comment type="subcellular location">
    <subcellularLocation>
        <location evidence="1 6">Nucleus</location>
    </subcellularLocation>
</comment>
<dbReference type="SUPFAM" id="SSF46785">
    <property type="entry name" value="Winged helix' DNA-binding domain"/>
    <property type="match status" value="1"/>
</dbReference>
<dbReference type="FunFam" id="1.10.10.10:FF:000016">
    <property type="entry name" value="Forkhead box protein I1"/>
    <property type="match status" value="1"/>
</dbReference>
<dbReference type="PROSITE" id="PS00657">
    <property type="entry name" value="FORK_HEAD_1"/>
    <property type="match status" value="1"/>
</dbReference>
<dbReference type="Pfam" id="PF00250">
    <property type="entry name" value="Forkhead"/>
    <property type="match status" value="1"/>
</dbReference>
<dbReference type="AlphaFoldDB" id="A0A8S4B2I3"/>
<proteinExistence type="predicted"/>
<dbReference type="PRINTS" id="PR00053">
    <property type="entry name" value="FORKHEAD"/>
</dbReference>
<evidence type="ECO:0000256" key="6">
    <source>
        <dbReference type="PROSITE-ProRule" id="PRU00089"/>
    </source>
</evidence>
<dbReference type="PANTHER" id="PTHR11829">
    <property type="entry name" value="FORKHEAD BOX PROTEIN"/>
    <property type="match status" value="1"/>
</dbReference>
<feature type="region of interest" description="Disordered" evidence="7">
    <location>
        <begin position="41"/>
        <end position="60"/>
    </location>
</feature>
<dbReference type="GO" id="GO:0005634">
    <property type="term" value="C:nucleus"/>
    <property type="evidence" value="ECO:0007669"/>
    <property type="project" value="UniProtKB-SubCell"/>
</dbReference>
<dbReference type="EMBL" id="CAJRST010010001">
    <property type="protein sequence ID" value="CAG5904659.1"/>
    <property type="molecule type" value="Genomic_DNA"/>
</dbReference>
<feature type="region of interest" description="Disordered" evidence="7">
    <location>
        <begin position="300"/>
        <end position="344"/>
    </location>
</feature>
<evidence type="ECO:0000256" key="4">
    <source>
        <dbReference type="ARBA" id="ARBA00023163"/>
    </source>
</evidence>
<evidence type="ECO:0000259" key="8">
    <source>
        <dbReference type="PROSITE" id="PS50039"/>
    </source>
</evidence>
<dbReference type="InterPro" id="IPR036390">
    <property type="entry name" value="WH_DNA-bd_sf"/>
</dbReference>
<dbReference type="PROSITE" id="PS00658">
    <property type="entry name" value="FORK_HEAD_2"/>
    <property type="match status" value="1"/>
</dbReference>
<dbReference type="PANTHER" id="PTHR11829:SF406">
    <property type="entry name" value="FORKHEAD BOX PROTEIN I2"/>
    <property type="match status" value="1"/>
</dbReference>
<feature type="compositionally biased region" description="Polar residues" evidence="7">
    <location>
        <begin position="272"/>
        <end position="284"/>
    </location>
</feature>
<dbReference type="Proteomes" id="UP000677803">
    <property type="component" value="Unassembled WGS sequence"/>
</dbReference>
<evidence type="ECO:0000256" key="3">
    <source>
        <dbReference type="ARBA" id="ARBA00023125"/>
    </source>
</evidence>
<dbReference type="GO" id="GO:0000978">
    <property type="term" value="F:RNA polymerase II cis-regulatory region sequence-specific DNA binding"/>
    <property type="evidence" value="ECO:0007669"/>
    <property type="project" value="TreeGrafter"/>
</dbReference>
<name>A0A8S4B2I3_9TELE</name>
<feature type="compositionally biased region" description="Basic and acidic residues" evidence="7">
    <location>
        <begin position="241"/>
        <end position="250"/>
    </location>
</feature>
<dbReference type="InterPro" id="IPR050211">
    <property type="entry name" value="FOX_domain-containing"/>
</dbReference>
<evidence type="ECO:0000256" key="1">
    <source>
        <dbReference type="ARBA" id="ARBA00004123"/>
    </source>
</evidence>
<keyword evidence="3 6" id="KW-0238">DNA-binding</keyword>
<dbReference type="GO" id="GO:0000981">
    <property type="term" value="F:DNA-binding transcription factor activity, RNA polymerase II-specific"/>
    <property type="evidence" value="ECO:0007669"/>
    <property type="project" value="TreeGrafter"/>
</dbReference>
<sequence length="375" mass="41062">MNAFGHQPSNQQTSPIQHHSAQELLDMAVYCDNYGVYQQNLHHHHPQRPPTHSSSYGLGEYSSPPSNPYLWLNGPGINSSPYLPGNNSTSYIQSGYGSNQRQFLPPPTGFGGADLGWLSISSQQELFKMVRPPYSYSALIAMAIQNAQDKKLTLSQIYQYVADNFPFYKKSKAGWQNSIRHNLSLNDCFKKVARDEDDPGKGNYWTLDPNCEKMFDNGNFRRKRKRRADLNGADSGGVPVKSEETSHKLSTDTASLLSSSPPSIHGSPASTEPKSSPSPSAEHSPCFNSFVSSVNALLAGDGPRGGADRDYGSGHLGGAPQTREGMSGPGSYSQPTVISPLNSDNSRMNYYTSVQNLSNHFSVNNLIYTREGTEV</sequence>
<dbReference type="GO" id="GO:0009888">
    <property type="term" value="P:tissue development"/>
    <property type="evidence" value="ECO:0007669"/>
    <property type="project" value="UniProtKB-ARBA"/>
</dbReference>
<feature type="domain" description="Fork-head" evidence="8">
    <location>
        <begin position="131"/>
        <end position="225"/>
    </location>
</feature>
<dbReference type="OrthoDB" id="5954824at2759"/>
<dbReference type="GO" id="GO:0030154">
    <property type="term" value="P:cell differentiation"/>
    <property type="evidence" value="ECO:0007669"/>
    <property type="project" value="UniProtKB-ARBA"/>
</dbReference>
<evidence type="ECO:0000256" key="5">
    <source>
        <dbReference type="ARBA" id="ARBA00023242"/>
    </source>
</evidence>
<evidence type="ECO:0000313" key="10">
    <source>
        <dbReference type="Proteomes" id="UP000677803"/>
    </source>
</evidence>
<gene>
    <name evidence="9" type="ORF">MMEN_LOCUS9426</name>
</gene>
<dbReference type="PROSITE" id="PS50039">
    <property type="entry name" value="FORK_HEAD_3"/>
    <property type="match status" value="1"/>
</dbReference>
<dbReference type="InterPro" id="IPR018122">
    <property type="entry name" value="TF_fork_head_CS_1"/>
</dbReference>
<keyword evidence="5 6" id="KW-0539">Nucleus</keyword>
<feature type="region of interest" description="Disordered" evidence="7">
    <location>
        <begin position="222"/>
        <end position="284"/>
    </location>
</feature>
<feature type="DNA-binding region" description="Fork-head" evidence="6">
    <location>
        <begin position="131"/>
        <end position="225"/>
    </location>
</feature>
<evidence type="ECO:0000256" key="7">
    <source>
        <dbReference type="SAM" id="MobiDB-lite"/>
    </source>
</evidence>
<dbReference type="InterPro" id="IPR001766">
    <property type="entry name" value="Fork_head_dom"/>
</dbReference>
<reference evidence="9" key="1">
    <citation type="submission" date="2021-05" db="EMBL/GenBank/DDBJ databases">
        <authorList>
            <person name="Tigano A."/>
        </authorList>
    </citation>
    <scope>NUCLEOTIDE SEQUENCE</scope>
</reference>
<protein>
    <submittedName>
        <fullName evidence="9">(Atlantic silverside) hypothetical protein</fullName>
    </submittedName>
</protein>
<comment type="caution">
    <text evidence="9">The sequence shown here is derived from an EMBL/GenBank/DDBJ whole genome shotgun (WGS) entry which is preliminary data.</text>
</comment>
<keyword evidence="4" id="KW-0804">Transcription</keyword>
<dbReference type="Gene3D" id="1.10.10.10">
    <property type="entry name" value="Winged helix-like DNA-binding domain superfamily/Winged helix DNA-binding domain"/>
    <property type="match status" value="1"/>
</dbReference>
<feature type="compositionally biased region" description="Polar residues" evidence="7">
    <location>
        <begin position="330"/>
        <end position="344"/>
    </location>
</feature>
<accession>A0A8S4B2I3</accession>
<dbReference type="InterPro" id="IPR030456">
    <property type="entry name" value="TF_fork_head_CS_2"/>
</dbReference>
<dbReference type="InterPro" id="IPR036388">
    <property type="entry name" value="WH-like_DNA-bd_sf"/>
</dbReference>
<keyword evidence="10" id="KW-1185">Reference proteome</keyword>
<dbReference type="GO" id="GO:0009653">
    <property type="term" value="P:anatomical structure morphogenesis"/>
    <property type="evidence" value="ECO:0007669"/>
    <property type="project" value="TreeGrafter"/>
</dbReference>
<keyword evidence="2" id="KW-0805">Transcription regulation</keyword>
<organism evidence="9 10">
    <name type="scientific">Menidia menidia</name>
    <name type="common">Atlantic silverside</name>
    <dbReference type="NCBI Taxonomy" id="238744"/>
    <lineage>
        <taxon>Eukaryota</taxon>
        <taxon>Metazoa</taxon>
        <taxon>Chordata</taxon>
        <taxon>Craniata</taxon>
        <taxon>Vertebrata</taxon>
        <taxon>Euteleostomi</taxon>
        <taxon>Actinopterygii</taxon>
        <taxon>Neopterygii</taxon>
        <taxon>Teleostei</taxon>
        <taxon>Neoteleostei</taxon>
        <taxon>Acanthomorphata</taxon>
        <taxon>Ovalentaria</taxon>
        <taxon>Atherinomorphae</taxon>
        <taxon>Atheriniformes</taxon>
        <taxon>Atherinopsidae</taxon>
        <taxon>Menidiinae</taxon>
        <taxon>Menidia</taxon>
    </lineage>
</organism>
<feature type="compositionally biased region" description="Low complexity" evidence="7">
    <location>
        <begin position="251"/>
        <end position="270"/>
    </location>
</feature>
<evidence type="ECO:0000313" key="9">
    <source>
        <dbReference type="EMBL" id="CAG5904659.1"/>
    </source>
</evidence>
<dbReference type="SMART" id="SM00339">
    <property type="entry name" value="FH"/>
    <property type="match status" value="1"/>
</dbReference>